<dbReference type="Gene3D" id="3.40.50.300">
    <property type="entry name" value="P-loop containing nucleotide triphosphate hydrolases"/>
    <property type="match status" value="3"/>
</dbReference>
<evidence type="ECO:0000256" key="12">
    <source>
        <dbReference type="ARBA" id="ARBA00034808"/>
    </source>
</evidence>
<evidence type="ECO:0000256" key="2">
    <source>
        <dbReference type="ARBA" id="ARBA00022741"/>
    </source>
</evidence>
<dbReference type="GO" id="GO:0043138">
    <property type="term" value="F:3'-5' DNA helicase activity"/>
    <property type="evidence" value="ECO:0007669"/>
    <property type="project" value="UniProtKB-EC"/>
</dbReference>
<keyword evidence="2 15" id="KW-0547">Nucleotide-binding</keyword>
<accession>A0A0H2MBJ4</accession>
<keyword evidence="8" id="KW-0238">DNA-binding</keyword>
<evidence type="ECO:0000256" key="15">
    <source>
        <dbReference type="PROSITE-ProRule" id="PRU00560"/>
    </source>
</evidence>
<organism evidence="18 19">
    <name type="scientific">Variovorax paradoxus</name>
    <dbReference type="NCBI Taxonomy" id="34073"/>
    <lineage>
        <taxon>Bacteria</taxon>
        <taxon>Pseudomonadati</taxon>
        <taxon>Pseudomonadota</taxon>
        <taxon>Betaproteobacteria</taxon>
        <taxon>Burkholderiales</taxon>
        <taxon>Comamonadaceae</taxon>
        <taxon>Variovorax</taxon>
    </lineage>
</organism>
<keyword evidence="19" id="KW-1185">Reference proteome</keyword>
<keyword evidence="4 15" id="KW-0378">Hydrolase</keyword>
<dbReference type="InterPro" id="IPR038726">
    <property type="entry name" value="PDDEXK_AddAB-type"/>
</dbReference>
<feature type="binding site" evidence="15">
    <location>
        <begin position="33"/>
        <end position="40"/>
    </location>
    <ligand>
        <name>ATP</name>
        <dbReference type="ChEBI" id="CHEBI:30616"/>
    </ligand>
</feature>
<keyword evidence="9" id="KW-0234">DNA repair</keyword>
<dbReference type="GO" id="GO:0033202">
    <property type="term" value="C:DNA helicase complex"/>
    <property type="evidence" value="ECO:0007669"/>
    <property type="project" value="TreeGrafter"/>
</dbReference>
<keyword evidence="3" id="KW-0227">DNA damage</keyword>
<keyword evidence="7 15" id="KW-0067">ATP-binding</keyword>
<evidence type="ECO:0000313" key="19">
    <source>
        <dbReference type="Proteomes" id="UP000035170"/>
    </source>
</evidence>
<evidence type="ECO:0000256" key="10">
    <source>
        <dbReference type="ARBA" id="ARBA00023235"/>
    </source>
</evidence>
<dbReference type="RefSeq" id="WP_047783556.1">
    <property type="nucleotide sequence ID" value="NZ_JZWI01000005.1"/>
</dbReference>
<comment type="catalytic activity">
    <reaction evidence="14">
        <text>ATP + H2O = ADP + phosphate + H(+)</text>
        <dbReference type="Rhea" id="RHEA:13065"/>
        <dbReference type="ChEBI" id="CHEBI:15377"/>
        <dbReference type="ChEBI" id="CHEBI:15378"/>
        <dbReference type="ChEBI" id="CHEBI:30616"/>
        <dbReference type="ChEBI" id="CHEBI:43474"/>
        <dbReference type="ChEBI" id="CHEBI:456216"/>
        <dbReference type="EC" id="5.6.2.4"/>
    </reaction>
</comment>
<evidence type="ECO:0000256" key="7">
    <source>
        <dbReference type="ARBA" id="ARBA00022840"/>
    </source>
</evidence>
<protein>
    <recommendedName>
        <fullName evidence="12">DNA 3'-5' helicase</fullName>
        <ecNumber evidence="12">5.6.2.4</ecNumber>
    </recommendedName>
    <alternativeName>
        <fullName evidence="13">DNA 3'-5' helicase II</fullName>
    </alternativeName>
</protein>
<evidence type="ECO:0000256" key="6">
    <source>
        <dbReference type="ARBA" id="ARBA00022839"/>
    </source>
</evidence>
<dbReference type="Pfam" id="PF12705">
    <property type="entry name" value="PDDEXK_1"/>
    <property type="match status" value="1"/>
</dbReference>
<dbReference type="Gene3D" id="3.90.320.10">
    <property type="match status" value="1"/>
</dbReference>
<dbReference type="GO" id="GO:0005829">
    <property type="term" value="C:cytosol"/>
    <property type="evidence" value="ECO:0007669"/>
    <property type="project" value="TreeGrafter"/>
</dbReference>
<evidence type="ECO:0000256" key="1">
    <source>
        <dbReference type="ARBA" id="ARBA00022722"/>
    </source>
</evidence>
<comment type="caution">
    <text evidence="18">The sequence shown here is derived from an EMBL/GenBank/DDBJ whole genome shotgun (WGS) entry which is preliminary data.</text>
</comment>
<evidence type="ECO:0000256" key="13">
    <source>
        <dbReference type="ARBA" id="ARBA00034923"/>
    </source>
</evidence>
<comment type="catalytic activity">
    <reaction evidence="11">
        <text>Couples ATP hydrolysis with the unwinding of duplex DNA by translocating in the 3'-5' direction.</text>
        <dbReference type="EC" id="5.6.2.4"/>
    </reaction>
</comment>
<dbReference type="GO" id="GO:0004527">
    <property type="term" value="F:exonuclease activity"/>
    <property type="evidence" value="ECO:0007669"/>
    <property type="project" value="UniProtKB-KW"/>
</dbReference>
<evidence type="ECO:0000256" key="11">
    <source>
        <dbReference type="ARBA" id="ARBA00034617"/>
    </source>
</evidence>
<dbReference type="Pfam" id="PF13361">
    <property type="entry name" value="UvrD_C"/>
    <property type="match status" value="2"/>
</dbReference>
<dbReference type="InterPro" id="IPR014017">
    <property type="entry name" value="DNA_helicase_UvrD-like_C"/>
</dbReference>
<dbReference type="GO" id="GO:0016887">
    <property type="term" value="F:ATP hydrolysis activity"/>
    <property type="evidence" value="ECO:0007669"/>
    <property type="project" value="RHEA"/>
</dbReference>
<dbReference type="InterPro" id="IPR014016">
    <property type="entry name" value="UvrD-like_ATP-bd"/>
</dbReference>
<dbReference type="Proteomes" id="UP000035170">
    <property type="component" value="Unassembled WGS sequence"/>
</dbReference>
<dbReference type="InterPro" id="IPR000212">
    <property type="entry name" value="DNA_helicase_UvrD/REP"/>
</dbReference>
<keyword evidence="5 15" id="KW-0347">Helicase</keyword>
<dbReference type="EC" id="5.6.2.4" evidence="12"/>
<evidence type="ECO:0000313" key="18">
    <source>
        <dbReference type="EMBL" id="KLN58022.1"/>
    </source>
</evidence>
<sequence>MNGAAYEHNGRHVTREAFYTVACDPRRSVAVEACAGAGKTWMLVSRILRALLEEGESACEPHEILAITFTKKAAGEMRERLDQWLEQFAERSPGELVRELVVRGVEPAAALAAVPRLQGLYRRLLDGGRPVQFRTFHAWFAGLLRNAPLAVLRELGLPANYELLEDDAEARLRTWRPFFEAVTADKEALADYYAVVATYGRSQTAKALGEALTRRVEFSLSDPVSAVQHFSALHPSLEGLDEPTGALRGEQVRRRWLDRAAALGREANKTPQKAAEAIIDVFGVGEPPQESLAAALAHLRKNFFVATEDRLNKNLQKYPAAQEAEAELQTLCAAQAQHAAWLYQQRMTRLTRLLISAFAEVKRAHGWVDMNDVEQAAQLLLGQSALSGWVQERLDARIAHLLIDEFQDTNPLQWQALYGWLSAYSGAGGKAPRVFIVGDPKQSIYRFRRAEPQVFIAAKKFVREGLGGELLNCDHTHRNARAVVGLVNQALLAAQDAGEFDGYRAHTTERNDAGELLKLPPIDRGAIDMAAEAAPADDGMLHWRDSLVTPRVLPEEQLLQKECEQAARWVAQRIADGTPPRQIMVLARRRNRLSAMQDALRQRHIPVQQPEKNELHDAPEVQDVVALIDALVSPAHDLSLARALKSPLFGIGDEALVQLALRQREQPSSSWFALIQKGEGLPAELVEAGTRLKQWQRWLAALPPHDALDAIFHDGDVLAGFGAAMPSAMRQSALANLRGLLAASLDIEGARFVTPYALVRALRAGGVRAPSVAVPDAVQLLTVHGAKGLEADTVLMLDCDAPPPRAQTMGVLVEWKGSDSAPTRFVFLASEKTPPGCAATLLEEEQRARHREELNGLYVATTRARERLVLSSVQPARANEGNWWSRLESMCEPVEADEPLPVLPVETGAGSFSMKKMPVLAPAAKEPATIKKAAGGTVDARAAAFGQAMHRLLEWALPGEALPPAHVRAAAREFMLDAQQARGAAVLAERIRAGAGAWAWDERMIDWHGNEVTLVHEGETLRIDRLVRERASGAWWILDYKSAARPERDAELIAQMQRYRAAVQHAYPGASVRVAFLTGQGELVNLE</sequence>
<evidence type="ECO:0000256" key="8">
    <source>
        <dbReference type="ARBA" id="ARBA00023125"/>
    </source>
</evidence>
<keyword evidence="10" id="KW-0413">Isomerase</keyword>
<keyword evidence="6" id="KW-0269">Exonuclease</keyword>
<evidence type="ECO:0000256" key="5">
    <source>
        <dbReference type="ARBA" id="ARBA00022806"/>
    </source>
</evidence>
<name>A0A0H2MBJ4_VARPD</name>
<dbReference type="GO" id="GO:0000725">
    <property type="term" value="P:recombinational repair"/>
    <property type="evidence" value="ECO:0007669"/>
    <property type="project" value="TreeGrafter"/>
</dbReference>
<dbReference type="EMBL" id="JZWI01000005">
    <property type="protein sequence ID" value="KLN58022.1"/>
    <property type="molecule type" value="Genomic_DNA"/>
</dbReference>
<reference evidence="18 19" key="1">
    <citation type="submission" date="2015-03" db="EMBL/GenBank/DDBJ databases">
        <title>Genome sequence of Variovorax paradoxus TBEA6.</title>
        <authorList>
            <person name="Poehlein A."/>
            <person name="Schuldes J."/>
            <person name="Wuebbeler J.H."/>
            <person name="Hiessl S."/>
            <person name="Steinbuechel A."/>
            <person name="Daniel R."/>
        </authorList>
    </citation>
    <scope>NUCLEOTIDE SEQUENCE [LARGE SCALE GENOMIC DNA]</scope>
    <source>
        <strain evidence="18 19">TBEA6</strain>
    </source>
</reference>
<gene>
    <name evidence="18" type="primary">addA</name>
    <name evidence="18" type="ORF">VPARA_10340</name>
</gene>
<feature type="domain" description="UvrD-like helicase ATP-binding" evidence="16">
    <location>
        <begin position="12"/>
        <end position="480"/>
    </location>
</feature>
<dbReference type="PANTHER" id="PTHR11070:SF2">
    <property type="entry name" value="ATP-DEPENDENT DNA HELICASE SRS2"/>
    <property type="match status" value="1"/>
</dbReference>
<evidence type="ECO:0000259" key="16">
    <source>
        <dbReference type="PROSITE" id="PS51198"/>
    </source>
</evidence>
<evidence type="ECO:0000256" key="9">
    <source>
        <dbReference type="ARBA" id="ARBA00023204"/>
    </source>
</evidence>
<evidence type="ECO:0000259" key="17">
    <source>
        <dbReference type="PROSITE" id="PS51217"/>
    </source>
</evidence>
<evidence type="ECO:0000256" key="3">
    <source>
        <dbReference type="ARBA" id="ARBA00022763"/>
    </source>
</evidence>
<dbReference type="Pfam" id="PF00580">
    <property type="entry name" value="UvrD-helicase"/>
    <property type="match status" value="1"/>
</dbReference>
<dbReference type="Gene3D" id="1.10.486.10">
    <property type="entry name" value="PCRA, domain 4"/>
    <property type="match status" value="1"/>
</dbReference>
<proteinExistence type="predicted"/>
<dbReference type="GO" id="GO:0003677">
    <property type="term" value="F:DNA binding"/>
    <property type="evidence" value="ECO:0007669"/>
    <property type="project" value="UniProtKB-KW"/>
</dbReference>
<dbReference type="InterPro" id="IPR027417">
    <property type="entry name" value="P-loop_NTPase"/>
</dbReference>
<dbReference type="SUPFAM" id="SSF52540">
    <property type="entry name" value="P-loop containing nucleoside triphosphate hydrolases"/>
    <property type="match status" value="1"/>
</dbReference>
<dbReference type="PROSITE" id="PS51198">
    <property type="entry name" value="UVRD_HELICASE_ATP_BIND"/>
    <property type="match status" value="1"/>
</dbReference>
<dbReference type="GO" id="GO:0005524">
    <property type="term" value="F:ATP binding"/>
    <property type="evidence" value="ECO:0007669"/>
    <property type="project" value="UniProtKB-UniRule"/>
</dbReference>
<evidence type="ECO:0000256" key="4">
    <source>
        <dbReference type="ARBA" id="ARBA00022801"/>
    </source>
</evidence>
<feature type="domain" description="UvrD-like helicase C-terminal" evidence="17">
    <location>
        <begin position="520"/>
        <end position="788"/>
    </location>
</feature>
<evidence type="ECO:0000256" key="14">
    <source>
        <dbReference type="ARBA" id="ARBA00048988"/>
    </source>
</evidence>
<dbReference type="PANTHER" id="PTHR11070">
    <property type="entry name" value="UVRD / RECB / PCRA DNA HELICASE FAMILY MEMBER"/>
    <property type="match status" value="1"/>
</dbReference>
<dbReference type="PATRIC" id="fig|34073.19.peg.1050"/>
<keyword evidence="1" id="KW-0540">Nuclease</keyword>
<dbReference type="PROSITE" id="PS51217">
    <property type="entry name" value="UVRD_HELICASE_CTER"/>
    <property type="match status" value="1"/>
</dbReference>
<dbReference type="AlphaFoldDB" id="A0A0H2MBJ4"/>
<dbReference type="InterPro" id="IPR011604">
    <property type="entry name" value="PDDEXK-like_dom_sf"/>
</dbReference>